<proteinExistence type="predicted"/>
<name>A0A0Q9YRS6_9GAMM</name>
<dbReference type="Proteomes" id="UP000051494">
    <property type="component" value="Unassembled WGS sequence"/>
</dbReference>
<dbReference type="PATRIC" id="fig|1590042.3.peg.548"/>
<feature type="domain" description="Zinc finger CHCC-type" evidence="1">
    <location>
        <begin position="36"/>
        <end position="59"/>
    </location>
</feature>
<dbReference type="EMBL" id="LKHV02000001">
    <property type="protein sequence ID" value="MCS5707515.1"/>
    <property type="molecule type" value="Genomic_DNA"/>
</dbReference>
<dbReference type="STRING" id="437022.CC99x_00530"/>
<dbReference type="AlphaFoldDB" id="A0A0Q9YRS6"/>
<protein>
    <submittedName>
        <fullName evidence="2">Zinc-finger domain protein</fullName>
    </submittedName>
    <submittedName>
        <fullName evidence="3">Zinc-finger domain-containing protein</fullName>
    </submittedName>
</protein>
<keyword evidence="4" id="KW-1185">Reference proteome</keyword>
<reference evidence="2" key="1">
    <citation type="submission" date="2015-09" db="EMBL/GenBank/DDBJ databases">
        <title>Draft Genome Sequences of Two Novel Amoeba-resistant Intranuclear Bacteria, Candidatus Berkiella cookevillensis and Candidatus Berkiella aquae.</title>
        <authorList>
            <person name="Mehari Y.T."/>
            <person name="Arivett B.A."/>
            <person name="Farone A.L."/>
            <person name="Gunderson J.H."/>
            <person name="Farone M.B."/>
        </authorList>
    </citation>
    <scope>NUCLEOTIDE SEQUENCE [LARGE SCALE GENOMIC DNA]</scope>
    <source>
        <strain evidence="2">CC99</strain>
    </source>
</reference>
<dbReference type="OrthoDB" id="9806844at2"/>
<evidence type="ECO:0000313" key="2">
    <source>
        <dbReference type="EMBL" id="KRG19518.1"/>
    </source>
</evidence>
<evidence type="ECO:0000259" key="1">
    <source>
        <dbReference type="Pfam" id="PF10276"/>
    </source>
</evidence>
<keyword evidence="2" id="KW-0862">Zinc</keyword>
<keyword evidence="2" id="KW-0479">Metal-binding</keyword>
<dbReference type="EMBL" id="LKHV01000002">
    <property type="protein sequence ID" value="KRG19518.1"/>
    <property type="molecule type" value="Genomic_DNA"/>
</dbReference>
<dbReference type="GO" id="GO:0008270">
    <property type="term" value="F:zinc ion binding"/>
    <property type="evidence" value="ECO:0007669"/>
    <property type="project" value="UniProtKB-KW"/>
</dbReference>
<dbReference type="RefSeq" id="WP_057623381.1">
    <property type="nucleotide sequence ID" value="NZ_LKHV02000001.1"/>
</dbReference>
<sequence>MSEFSKEPASAQKEYYVSKKDLPLSCPMPQMTLWNAHPKVYLPIEKSKKVSCPYCGATYILQDAPSHSS</sequence>
<organism evidence="2">
    <name type="scientific">Candidatus Berkiella cookevillensis</name>
    <dbReference type="NCBI Taxonomy" id="437022"/>
    <lineage>
        <taxon>Bacteria</taxon>
        <taxon>Pseudomonadati</taxon>
        <taxon>Pseudomonadota</taxon>
        <taxon>Gammaproteobacteria</taxon>
        <taxon>Candidatus Berkiellales</taxon>
        <taxon>Candidatus Berkiellaceae</taxon>
        <taxon>Candidatus Berkiella</taxon>
    </lineage>
</organism>
<reference evidence="3" key="2">
    <citation type="journal article" date="2016" name="Genome Announc.">
        <title>Draft Genome Sequences of Two Novel Amoeba-Resistant Intranuclear Bacteria, 'Candidatus Berkiella cookevillensis' and 'Candidatus Berkiella aquae'.</title>
        <authorList>
            <person name="Mehari Y.T."/>
            <person name="Arivett B.A."/>
            <person name="Farone A.L."/>
            <person name="Gunderson J.H."/>
            <person name="Farone M.B."/>
        </authorList>
    </citation>
    <scope>NUCLEOTIDE SEQUENCE</scope>
    <source>
        <strain evidence="3">CC99</strain>
    </source>
</reference>
<dbReference type="Pfam" id="PF10276">
    <property type="entry name" value="zf-CHCC"/>
    <property type="match status" value="1"/>
</dbReference>
<accession>A0A0Q9YRS6</accession>
<gene>
    <name evidence="3" type="ORF">CC99x_001210</name>
    <name evidence="2" type="ORF">CC99x_00530</name>
</gene>
<reference evidence="3" key="3">
    <citation type="submission" date="2021-06" db="EMBL/GenBank/DDBJ databases">
        <title>Genomic Description and Analysis of Intracellular Bacteria, Candidatus Berkiella cookevillensis and Candidatus Berkiella aquae.</title>
        <authorList>
            <person name="Kidane D.T."/>
            <person name="Mehari Y.T."/>
            <person name="Rice F.C."/>
            <person name="Arivett B.A."/>
            <person name="Farone A.L."/>
            <person name="Berk S.G."/>
            <person name="Farone M.B."/>
        </authorList>
    </citation>
    <scope>NUCLEOTIDE SEQUENCE</scope>
    <source>
        <strain evidence="3">CC99</strain>
    </source>
</reference>
<comment type="caution">
    <text evidence="2">The sequence shown here is derived from an EMBL/GenBank/DDBJ whole genome shotgun (WGS) entry which is preliminary data.</text>
</comment>
<evidence type="ECO:0000313" key="3">
    <source>
        <dbReference type="EMBL" id="MCS5707515.1"/>
    </source>
</evidence>
<keyword evidence="2" id="KW-0863">Zinc-finger</keyword>
<evidence type="ECO:0000313" key="4">
    <source>
        <dbReference type="Proteomes" id="UP000051494"/>
    </source>
</evidence>
<dbReference type="Gene3D" id="2.60.260.40">
    <property type="entry name" value="q5lls5 like domains"/>
    <property type="match status" value="1"/>
</dbReference>
<dbReference type="InterPro" id="IPR019401">
    <property type="entry name" value="Znf_CHCC"/>
</dbReference>